<name>A0A3S4ZND4_9PLAT</name>
<dbReference type="EMBL" id="CAAALY010026153">
    <property type="protein sequence ID" value="VEL15846.1"/>
    <property type="molecule type" value="Genomic_DNA"/>
</dbReference>
<sequence>MHCHGTRARAACVQRPVVSTNVGIWFDLDPISQKPSLAGLPLAKMSYLSQETERGCVVPVIRGSGHGRSDTKQLLCCRLS</sequence>
<reference evidence="1" key="1">
    <citation type="submission" date="2018-11" db="EMBL/GenBank/DDBJ databases">
        <authorList>
            <consortium name="Pathogen Informatics"/>
        </authorList>
    </citation>
    <scope>NUCLEOTIDE SEQUENCE</scope>
</reference>
<dbReference type="Proteomes" id="UP000784294">
    <property type="component" value="Unassembled WGS sequence"/>
</dbReference>
<comment type="caution">
    <text evidence="1">The sequence shown here is derived from an EMBL/GenBank/DDBJ whole genome shotgun (WGS) entry which is preliminary data.</text>
</comment>
<dbReference type="AlphaFoldDB" id="A0A3S4ZND4"/>
<proteinExistence type="predicted"/>
<evidence type="ECO:0000313" key="1">
    <source>
        <dbReference type="EMBL" id="VEL15846.1"/>
    </source>
</evidence>
<keyword evidence="2" id="KW-1185">Reference proteome</keyword>
<accession>A0A3S4ZND4</accession>
<gene>
    <name evidence="1" type="ORF">PXEA_LOCUS9286</name>
</gene>
<protein>
    <submittedName>
        <fullName evidence="1">Uncharacterized protein</fullName>
    </submittedName>
</protein>
<organism evidence="1 2">
    <name type="scientific">Protopolystoma xenopodis</name>
    <dbReference type="NCBI Taxonomy" id="117903"/>
    <lineage>
        <taxon>Eukaryota</taxon>
        <taxon>Metazoa</taxon>
        <taxon>Spiralia</taxon>
        <taxon>Lophotrochozoa</taxon>
        <taxon>Platyhelminthes</taxon>
        <taxon>Monogenea</taxon>
        <taxon>Polyopisthocotylea</taxon>
        <taxon>Polystomatidea</taxon>
        <taxon>Polystomatidae</taxon>
        <taxon>Protopolystoma</taxon>
    </lineage>
</organism>
<evidence type="ECO:0000313" key="2">
    <source>
        <dbReference type="Proteomes" id="UP000784294"/>
    </source>
</evidence>